<dbReference type="Pfam" id="PF02771">
    <property type="entry name" value="Acyl-CoA_dh_N"/>
    <property type="match status" value="1"/>
</dbReference>
<dbReference type="InterPro" id="IPR037069">
    <property type="entry name" value="AcylCoA_DH/ox_N_sf"/>
</dbReference>
<dbReference type="Pfam" id="PF02770">
    <property type="entry name" value="Acyl-CoA_dh_M"/>
    <property type="match status" value="1"/>
</dbReference>
<dbReference type="InterPro" id="IPR006091">
    <property type="entry name" value="Acyl-CoA_Oxase/DH_mid-dom"/>
</dbReference>
<feature type="domain" description="Acyl-CoA dehydrogenase/oxidase N-terminal" evidence="2">
    <location>
        <begin position="1"/>
        <end position="53"/>
    </location>
</feature>
<organism evidence="3">
    <name type="scientific">mine drainage metagenome</name>
    <dbReference type="NCBI Taxonomy" id="410659"/>
    <lineage>
        <taxon>unclassified sequences</taxon>
        <taxon>metagenomes</taxon>
        <taxon>ecological metagenomes</taxon>
    </lineage>
</organism>
<evidence type="ECO:0000259" key="2">
    <source>
        <dbReference type="Pfam" id="PF02771"/>
    </source>
</evidence>
<dbReference type="PANTHER" id="PTHR43884:SF12">
    <property type="entry name" value="ISOVALERYL-COA DEHYDROGENASE, MITOCHONDRIAL-RELATED"/>
    <property type="match status" value="1"/>
</dbReference>
<dbReference type="InterPro" id="IPR046373">
    <property type="entry name" value="Acyl-CoA_Oxase/DH_mid-dom_sf"/>
</dbReference>
<dbReference type="InterPro" id="IPR006089">
    <property type="entry name" value="Acyl-CoA_DH_CS"/>
</dbReference>
<dbReference type="InterPro" id="IPR009100">
    <property type="entry name" value="AcylCoA_DH/oxidase_NM_dom_sf"/>
</dbReference>
<dbReference type="Gene3D" id="2.40.110.10">
    <property type="entry name" value="Butyryl-CoA Dehydrogenase, subunit A, domain 2"/>
    <property type="match status" value="1"/>
</dbReference>
<evidence type="ECO:0000313" key="3">
    <source>
        <dbReference type="EMBL" id="EQD34838.1"/>
    </source>
</evidence>
<accession>T0YP06</accession>
<dbReference type="Gene3D" id="1.10.540.10">
    <property type="entry name" value="Acyl-CoA dehydrogenase/oxidase, N-terminal domain"/>
    <property type="match status" value="1"/>
</dbReference>
<protein>
    <submittedName>
        <fullName evidence="3">Acyl-CoA dehydrogenase domain protein</fullName>
    </submittedName>
</protein>
<proteinExistence type="predicted"/>
<dbReference type="GO" id="GO:0003995">
    <property type="term" value="F:acyl-CoA dehydrogenase activity"/>
    <property type="evidence" value="ECO:0007669"/>
    <property type="project" value="InterPro"/>
</dbReference>
<dbReference type="PROSITE" id="PS00072">
    <property type="entry name" value="ACYL_COA_DH_1"/>
    <property type="match status" value="1"/>
</dbReference>
<comment type="caution">
    <text evidence="3">The sequence shown here is derived from an EMBL/GenBank/DDBJ whole genome shotgun (WGS) entry which is preliminary data.</text>
</comment>
<feature type="non-terminal residue" evidence="3">
    <location>
        <position position="1"/>
    </location>
</feature>
<feature type="domain" description="Acyl-CoA oxidase/dehydrogenase middle" evidence="1">
    <location>
        <begin position="58"/>
        <end position="153"/>
    </location>
</feature>
<evidence type="ECO:0000259" key="1">
    <source>
        <dbReference type="Pfam" id="PF02770"/>
    </source>
</evidence>
<dbReference type="PANTHER" id="PTHR43884">
    <property type="entry name" value="ACYL-COA DEHYDROGENASE"/>
    <property type="match status" value="1"/>
</dbReference>
<gene>
    <name evidence="3" type="ORF">B1B_17046</name>
</gene>
<dbReference type="SUPFAM" id="SSF56645">
    <property type="entry name" value="Acyl-CoA dehydrogenase NM domain-like"/>
    <property type="match status" value="1"/>
</dbReference>
<reference evidence="3" key="1">
    <citation type="submission" date="2013-08" db="EMBL/GenBank/DDBJ databases">
        <authorList>
            <person name="Mendez C."/>
            <person name="Richter M."/>
            <person name="Ferrer M."/>
            <person name="Sanchez J."/>
        </authorList>
    </citation>
    <scope>NUCLEOTIDE SEQUENCE</scope>
</reference>
<dbReference type="InterPro" id="IPR013786">
    <property type="entry name" value="AcylCoA_DH/ox_N"/>
</dbReference>
<feature type="non-terminal residue" evidence="3">
    <location>
        <position position="154"/>
    </location>
</feature>
<dbReference type="AlphaFoldDB" id="T0YP06"/>
<sequence length="154" mass="16378">DFMSYLLALEEISRADASVGITLEAAVSLGIAPIFHFGSDQQRQLHLPELCAGRGLWAFGLTEPEAGSDAGGTRTRAVRDGEEYVIDGTKSFITNAGTEISRGVTITAVTGAPDGSPKISAILVEKGTPGYHQAPPYRKLGWHASDTRELSFES</sequence>
<dbReference type="GO" id="GO:0050660">
    <property type="term" value="F:flavin adenine dinucleotide binding"/>
    <property type="evidence" value="ECO:0007669"/>
    <property type="project" value="InterPro"/>
</dbReference>
<dbReference type="EMBL" id="AUZY01011379">
    <property type="protein sequence ID" value="EQD34838.1"/>
    <property type="molecule type" value="Genomic_DNA"/>
</dbReference>
<reference evidence="3" key="2">
    <citation type="journal article" date="2014" name="ISME J.">
        <title>Microbial stratification in low pH oxic and suboxic macroscopic growths along an acid mine drainage.</title>
        <authorList>
            <person name="Mendez-Garcia C."/>
            <person name="Mesa V."/>
            <person name="Sprenger R.R."/>
            <person name="Richter M."/>
            <person name="Diez M.S."/>
            <person name="Solano J."/>
            <person name="Bargiela R."/>
            <person name="Golyshina O.V."/>
            <person name="Manteca A."/>
            <person name="Ramos J.L."/>
            <person name="Gallego J.R."/>
            <person name="Llorente I."/>
            <person name="Martins Dos Santos V.A."/>
            <person name="Jensen O.N."/>
            <person name="Pelaez A.I."/>
            <person name="Sanchez J."/>
            <person name="Ferrer M."/>
        </authorList>
    </citation>
    <scope>NUCLEOTIDE SEQUENCE</scope>
</reference>
<name>T0YP06_9ZZZZ</name>